<evidence type="ECO:0000256" key="1">
    <source>
        <dbReference type="SAM" id="Phobius"/>
    </source>
</evidence>
<dbReference type="KEGG" id="als:DJ013_01730"/>
<dbReference type="OrthoDB" id="5599321at2"/>
<gene>
    <name evidence="2" type="ORF">DJ013_01730</name>
</gene>
<keyword evidence="3" id="KW-1185">Reference proteome</keyword>
<sequence>MSRTTVFFEKKIISEINKFNSLSQFSSPDIKLGICNNIIELINLASPQENLLKKSLYKWVRYFIKYSIESNEEMDTNYHLFNKEQIMLRIEYCELREQISLIKFTLRELIKSGFDEEVDDLRKSLSRKMLREIKSKLSIRNFPKFLYYYSTSSKKNAIFIMASIFIGYSVLLLPLPNYFEPFAAFKIRYEGYSENFLINHISNCLLSFFQVESGFEIIPIGWNGVLFVILIKTVIFLFFYEFIVEIIKKIS</sequence>
<keyword evidence="1" id="KW-0812">Transmembrane</keyword>
<proteinExistence type="predicted"/>
<keyword evidence="1" id="KW-0472">Membrane</keyword>
<dbReference type="RefSeq" id="WP_111370064.1">
    <property type="nucleotide sequence ID" value="NZ_CP029480.1"/>
</dbReference>
<reference evidence="2 3" key="1">
    <citation type="submission" date="2018-05" db="EMBL/GenBank/DDBJ databases">
        <title>Complete genome sequence of Arcticibacterium luteifluviistationis SM1504T, a cytophagaceae bacterium isolated from Arctic surface seawater.</title>
        <authorList>
            <person name="Li Y."/>
            <person name="Qin Q.-L."/>
        </authorList>
    </citation>
    <scope>NUCLEOTIDE SEQUENCE [LARGE SCALE GENOMIC DNA]</scope>
    <source>
        <strain evidence="2 3">SM1504</strain>
    </source>
</reference>
<protein>
    <submittedName>
        <fullName evidence="2">Uncharacterized protein</fullName>
    </submittedName>
</protein>
<dbReference type="Proteomes" id="UP000249873">
    <property type="component" value="Chromosome"/>
</dbReference>
<evidence type="ECO:0000313" key="2">
    <source>
        <dbReference type="EMBL" id="AWV96962.1"/>
    </source>
</evidence>
<feature type="transmembrane region" description="Helical" evidence="1">
    <location>
        <begin position="220"/>
        <end position="243"/>
    </location>
</feature>
<organism evidence="2 3">
    <name type="scientific">Arcticibacterium luteifluviistationis</name>
    <dbReference type="NCBI Taxonomy" id="1784714"/>
    <lineage>
        <taxon>Bacteria</taxon>
        <taxon>Pseudomonadati</taxon>
        <taxon>Bacteroidota</taxon>
        <taxon>Cytophagia</taxon>
        <taxon>Cytophagales</taxon>
        <taxon>Leadbetterellaceae</taxon>
        <taxon>Arcticibacterium</taxon>
    </lineage>
</organism>
<accession>A0A2Z4G716</accession>
<keyword evidence="1" id="KW-1133">Transmembrane helix</keyword>
<name>A0A2Z4G716_9BACT</name>
<dbReference type="EMBL" id="CP029480">
    <property type="protein sequence ID" value="AWV96962.1"/>
    <property type="molecule type" value="Genomic_DNA"/>
</dbReference>
<evidence type="ECO:0000313" key="3">
    <source>
        <dbReference type="Proteomes" id="UP000249873"/>
    </source>
</evidence>
<dbReference type="AlphaFoldDB" id="A0A2Z4G716"/>
<feature type="transmembrane region" description="Helical" evidence="1">
    <location>
        <begin position="157"/>
        <end position="175"/>
    </location>
</feature>